<dbReference type="GeneID" id="118273950"/>
<reference evidence="4" key="1">
    <citation type="submission" date="2025-08" db="UniProtKB">
        <authorList>
            <consortium name="RefSeq"/>
        </authorList>
    </citation>
    <scope>IDENTIFICATION</scope>
    <source>
        <tissue evidence="4">Whole larval tissue</tissue>
    </source>
</reference>
<keyword evidence="1" id="KW-1133">Transmembrane helix</keyword>
<sequence length="260" mass="28654">MSHKMVLKIFLVIISLVSCVVSDSCVTYDFEGDFNDSFSNFGICDSMPLWYVGDYSSLGISGPNSLSTKFIAPHTSMSCASSFIFTMNAGGTIEVNIYMEPTNDYDHLQVMVKQHQSNGAAIITGMAYLKMVNGWTTARIPIAGPDTYQGYITLIGMAFPNSKVLVDSFRYIPPGTSETVCWLYEPPPTTPAPNPDCIRPPGEEDSSFWTKLIIALLIFLNLVVLVLTCVVFYELGRRKASIPLMRRFVSTPSPPPQPST</sequence>
<dbReference type="RefSeq" id="XP_035447123.1">
    <property type="nucleotide sequence ID" value="XM_035591230.2"/>
</dbReference>
<proteinExistence type="predicted"/>
<keyword evidence="1" id="KW-0812">Transmembrane</keyword>
<evidence type="ECO:0000313" key="3">
    <source>
        <dbReference type="Proteomes" id="UP000829999"/>
    </source>
</evidence>
<dbReference type="Proteomes" id="UP000829999">
    <property type="component" value="Chromosome 3"/>
</dbReference>
<feature type="signal peptide" evidence="2">
    <location>
        <begin position="1"/>
        <end position="22"/>
    </location>
</feature>
<name>A0A9R0ENN7_SPOFR</name>
<dbReference type="AlphaFoldDB" id="A0A9R0ENN7"/>
<evidence type="ECO:0000256" key="1">
    <source>
        <dbReference type="SAM" id="Phobius"/>
    </source>
</evidence>
<protein>
    <submittedName>
        <fullName evidence="4">Uncharacterized protein LOC118273950</fullName>
    </submittedName>
</protein>
<keyword evidence="2" id="KW-0732">Signal</keyword>
<gene>
    <name evidence="4" type="primary">LOC118273950</name>
</gene>
<accession>A0A9R0ENN7</accession>
<dbReference type="PROSITE" id="PS51257">
    <property type="entry name" value="PROKAR_LIPOPROTEIN"/>
    <property type="match status" value="1"/>
</dbReference>
<feature type="transmembrane region" description="Helical" evidence="1">
    <location>
        <begin position="208"/>
        <end position="236"/>
    </location>
</feature>
<dbReference type="OrthoDB" id="7477027at2759"/>
<keyword evidence="3" id="KW-1185">Reference proteome</keyword>
<evidence type="ECO:0000313" key="4">
    <source>
        <dbReference type="RefSeq" id="XP_035447123.1"/>
    </source>
</evidence>
<feature type="chain" id="PRO_5040408426" evidence="2">
    <location>
        <begin position="23"/>
        <end position="260"/>
    </location>
</feature>
<evidence type="ECO:0000256" key="2">
    <source>
        <dbReference type="SAM" id="SignalP"/>
    </source>
</evidence>
<organism evidence="3 4">
    <name type="scientific">Spodoptera frugiperda</name>
    <name type="common">Fall armyworm</name>
    <dbReference type="NCBI Taxonomy" id="7108"/>
    <lineage>
        <taxon>Eukaryota</taxon>
        <taxon>Metazoa</taxon>
        <taxon>Ecdysozoa</taxon>
        <taxon>Arthropoda</taxon>
        <taxon>Hexapoda</taxon>
        <taxon>Insecta</taxon>
        <taxon>Pterygota</taxon>
        <taxon>Neoptera</taxon>
        <taxon>Endopterygota</taxon>
        <taxon>Lepidoptera</taxon>
        <taxon>Glossata</taxon>
        <taxon>Ditrysia</taxon>
        <taxon>Noctuoidea</taxon>
        <taxon>Noctuidae</taxon>
        <taxon>Amphipyrinae</taxon>
        <taxon>Spodoptera</taxon>
    </lineage>
</organism>
<keyword evidence="1" id="KW-0472">Membrane</keyword>